<keyword evidence="4" id="KW-1185">Reference proteome</keyword>
<keyword evidence="1" id="KW-1133">Transmembrane helix</keyword>
<dbReference type="AlphaFoldDB" id="A0A841P6R7"/>
<dbReference type="Proteomes" id="UP000556329">
    <property type="component" value="Unassembled WGS sequence"/>
</dbReference>
<dbReference type="InterPro" id="IPR051311">
    <property type="entry name" value="DedA_domain"/>
</dbReference>
<name>A0A841P6R7_9HYPH</name>
<protein>
    <submittedName>
        <fullName evidence="3">Membrane protein DedA with SNARE-associated domain</fullName>
    </submittedName>
</protein>
<feature type="domain" description="VTT" evidence="2">
    <location>
        <begin position="29"/>
        <end position="145"/>
    </location>
</feature>
<dbReference type="RefSeq" id="WP_184873950.1">
    <property type="nucleotide sequence ID" value="NZ_JACHEF010000003.1"/>
</dbReference>
<feature type="transmembrane region" description="Helical" evidence="1">
    <location>
        <begin position="165"/>
        <end position="183"/>
    </location>
</feature>
<proteinExistence type="predicted"/>
<dbReference type="EMBL" id="JACHEF010000003">
    <property type="protein sequence ID" value="MBB6411004.1"/>
    <property type="molecule type" value="Genomic_DNA"/>
</dbReference>
<feature type="transmembrane region" description="Helical" evidence="1">
    <location>
        <begin position="47"/>
        <end position="69"/>
    </location>
</feature>
<gene>
    <name evidence="3" type="ORF">HNQ71_003678</name>
</gene>
<keyword evidence="1" id="KW-0812">Transmembrane</keyword>
<dbReference type="PANTHER" id="PTHR42709">
    <property type="entry name" value="ALKALINE PHOSPHATASE LIKE PROTEIN"/>
    <property type="match status" value="1"/>
</dbReference>
<reference evidence="3 4" key="1">
    <citation type="submission" date="2020-08" db="EMBL/GenBank/DDBJ databases">
        <title>Genomic Encyclopedia of Type Strains, Phase IV (KMG-IV): sequencing the most valuable type-strain genomes for metagenomic binning, comparative biology and taxonomic classification.</title>
        <authorList>
            <person name="Goeker M."/>
        </authorList>
    </citation>
    <scope>NUCLEOTIDE SEQUENCE [LARGE SCALE GENOMIC DNA]</scope>
    <source>
        <strain evidence="3 4">DSM 100039</strain>
    </source>
</reference>
<organism evidence="3 4">
    <name type="scientific">Mesorhizobium sangaii</name>
    <dbReference type="NCBI Taxonomy" id="505389"/>
    <lineage>
        <taxon>Bacteria</taxon>
        <taxon>Pseudomonadati</taxon>
        <taxon>Pseudomonadota</taxon>
        <taxon>Alphaproteobacteria</taxon>
        <taxon>Hyphomicrobiales</taxon>
        <taxon>Phyllobacteriaceae</taxon>
        <taxon>Mesorhizobium</taxon>
    </lineage>
</organism>
<accession>A0A841P6R7</accession>
<feature type="transmembrane region" description="Helical" evidence="1">
    <location>
        <begin position="125"/>
        <end position="145"/>
    </location>
</feature>
<dbReference type="Pfam" id="PF09335">
    <property type="entry name" value="VTT_dom"/>
    <property type="match status" value="1"/>
</dbReference>
<evidence type="ECO:0000313" key="4">
    <source>
        <dbReference type="Proteomes" id="UP000556329"/>
    </source>
</evidence>
<dbReference type="GO" id="GO:0005886">
    <property type="term" value="C:plasma membrane"/>
    <property type="evidence" value="ECO:0007669"/>
    <property type="project" value="TreeGrafter"/>
</dbReference>
<evidence type="ECO:0000313" key="3">
    <source>
        <dbReference type="EMBL" id="MBB6411004.1"/>
    </source>
</evidence>
<sequence>MTETIHHLIEQYGLLAVFLGCVAEGESAAILGGFFAHQQVFVPWHTVLAAALGAFVGDTFFFILGRSFADHPYVVRLRKRPGFRRAFRLLNTHPDIFVLSNRYVYGMRLVGGIAAGLSNIAAPRFVILNAISSVIWAVLFSTVGYVFGLGAEHFIGQALMHHERLLVGLGIGLTVAVFAWLIARHIARKERTRES</sequence>
<dbReference type="PANTHER" id="PTHR42709:SF2">
    <property type="entry name" value="INNER MEMBRANE PROTEIN YOHD"/>
    <property type="match status" value="1"/>
</dbReference>
<dbReference type="InterPro" id="IPR032816">
    <property type="entry name" value="VTT_dom"/>
</dbReference>
<evidence type="ECO:0000259" key="2">
    <source>
        <dbReference type="Pfam" id="PF09335"/>
    </source>
</evidence>
<comment type="caution">
    <text evidence="3">The sequence shown here is derived from an EMBL/GenBank/DDBJ whole genome shotgun (WGS) entry which is preliminary data.</text>
</comment>
<evidence type="ECO:0000256" key="1">
    <source>
        <dbReference type="SAM" id="Phobius"/>
    </source>
</evidence>
<feature type="transmembrane region" description="Helical" evidence="1">
    <location>
        <begin position="12"/>
        <end position="35"/>
    </location>
</feature>
<keyword evidence="1" id="KW-0472">Membrane</keyword>